<dbReference type="InterPro" id="IPR006224">
    <property type="entry name" value="PsdUridine_synth_RluA-like_CS"/>
</dbReference>
<dbReference type="Gene3D" id="3.30.2350.10">
    <property type="entry name" value="Pseudouridine synthase"/>
    <property type="match status" value="1"/>
</dbReference>
<dbReference type="EC" id="5.4.99.-" evidence="8"/>
<evidence type="ECO:0000256" key="8">
    <source>
        <dbReference type="RuleBase" id="RU362028"/>
    </source>
</evidence>
<comment type="catalytic activity">
    <reaction evidence="8">
        <text>a uridine in RNA = a pseudouridine in RNA</text>
        <dbReference type="Rhea" id="RHEA:48348"/>
        <dbReference type="Rhea" id="RHEA-COMP:12068"/>
        <dbReference type="Rhea" id="RHEA-COMP:12069"/>
        <dbReference type="ChEBI" id="CHEBI:65314"/>
        <dbReference type="ChEBI" id="CHEBI:65315"/>
    </reaction>
</comment>
<dbReference type="GO" id="GO:0009982">
    <property type="term" value="F:pseudouridine synthase activity"/>
    <property type="evidence" value="ECO:0007669"/>
    <property type="project" value="InterPro"/>
</dbReference>
<dbReference type="InterPro" id="IPR006225">
    <property type="entry name" value="PsdUridine_synth_RluC/D"/>
</dbReference>
<comment type="similarity">
    <text evidence="2 8">Belongs to the pseudouridine synthase RluA family.</text>
</comment>
<dbReference type="InterPro" id="IPR050188">
    <property type="entry name" value="RluA_PseudoU_synthase"/>
</dbReference>
<evidence type="ECO:0000256" key="1">
    <source>
        <dbReference type="ARBA" id="ARBA00001166"/>
    </source>
</evidence>
<gene>
    <name evidence="11" type="primary">Rpusd2</name>
    <name evidence="11" type="ORF">TODMEX_R01171</name>
</gene>
<keyword evidence="4" id="KW-0507">mRNA processing</keyword>
<reference evidence="11" key="1">
    <citation type="submission" date="2019-10" db="EMBL/GenBank/DDBJ databases">
        <title>Bird 10,000 Genomes (B10K) Project - Family phase.</title>
        <authorList>
            <person name="Zhang G."/>
        </authorList>
    </citation>
    <scope>NUCLEOTIDE SEQUENCE</scope>
    <source>
        <strain evidence="11">B10K-DU-002-69</strain>
        <tissue evidence="11">Muscle</tissue>
    </source>
</reference>
<dbReference type="PROSITE" id="PS01129">
    <property type="entry name" value="PSI_RLU"/>
    <property type="match status" value="1"/>
</dbReference>
<dbReference type="PANTHER" id="PTHR21600:SF40">
    <property type="entry name" value="PSEUDOURIDYLATE SYNTHASE RPUSD2"/>
    <property type="match status" value="1"/>
</dbReference>
<keyword evidence="5 8" id="KW-0413">Isomerase</keyword>
<comment type="function">
    <text evidence="8">Responsible for synthesis of pseudouridine from uracil.</text>
</comment>
<feature type="non-terminal residue" evidence="11">
    <location>
        <position position="1"/>
    </location>
</feature>
<evidence type="ECO:0000256" key="4">
    <source>
        <dbReference type="ARBA" id="ARBA00022664"/>
    </source>
</evidence>
<dbReference type="GO" id="GO:0006397">
    <property type="term" value="P:mRNA processing"/>
    <property type="evidence" value="ECO:0007669"/>
    <property type="project" value="UniProtKB-KW"/>
</dbReference>
<comment type="caution">
    <text evidence="11">The sequence shown here is derived from an EMBL/GenBank/DDBJ whole genome shotgun (WGS) entry which is preliminary data.</text>
</comment>
<dbReference type="NCBIfam" id="TIGR00005">
    <property type="entry name" value="rluA_subfam"/>
    <property type="match status" value="1"/>
</dbReference>
<dbReference type="Pfam" id="PF00849">
    <property type="entry name" value="PseudoU_synth_2"/>
    <property type="match status" value="1"/>
</dbReference>
<feature type="active site" evidence="7">
    <location>
        <position position="74"/>
    </location>
</feature>
<dbReference type="PANTHER" id="PTHR21600">
    <property type="entry name" value="MITOCHONDRIAL RNA PSEUDOURIDINE SYNTHASE"/>
    <property type="match status" value="1"/>
</dbReference>
<evidence type="ECO:0000256" key="6">
    <source>
        <dbReference type="ARBA" id="ARBA00057241"/>
    </source>
</evidence>
<dbReference type="OrthoDB" id="424794at2759"/>
<evidence type="ECO:0000256" key="3">
    <source>
        <dbReference type="ARBA" id="ARBA00022553"/>
    </source>
</evidence>
<evidence type="ECO:0000259" key="10">
    <source>
        <dbReference type="Pfam" id="PF00849"/>
    </source>
</evidence>
<dbReference type="CDD" id="cd02557">
    <property type="entry name" value="PseudoU_synth_ScRIB2"/>
    <property type="match status" value="1"/>
</dbReference>
<name>A0A851D9L7_TODME</name>
<evidence type="ECO:0000256" key="9">
    <source>
        <dbReference type="SAM" id="MobiDB-lite"/>
    </source>
</evidence>
<organism evidence="11 12">
    <name type="scientific">Todus mexicanus</name>
    <name type="common">Puerto Rican tody</name>
    <dbReference type="NCBI Taxonomy" id="135184"/>
    <lineage>
        <taxon>Eukaryota</taxon>
        <taxon>Metazoa</taxon>
        <taxon>Chordata</taxon>
        <taxon>Craniata</taxon>
        <taxon>Vertebrata</taxon>
        <taxon>Euteleostomi</taxon>
        <taxon>Archelosauria</taxon>
        <taxon>Archosauria</taxon>
        <taxon>Dinosauria</taxon>
        <taxon>Saurischia</taxon>
        <taxon>Theropoda</taxon>
        <taxon>Coelurosauria</taxon>
        <taxon>Aves</taxon>
        <taxon>Neognathae</taxon>
        <taxon>Neoaves</taxon>
        <taxon>Telluraves</taxon>
        <taxon>Coraciimorphae</taxon>
        <taxon>Coraciiformes</taxon>
        <taxon>Todidae</taxon>
        <taxon>Todus</taxon>
    </lineage>
</organism>
<protein>
    <recommendedName>
        <fullName evidence="8">Pseudouridine synthase</fullName>
        <ecNumber evidence="8">5.4.99.-</ecNumber>
    </recommendedName>
</protein>
<dbReference type="Proteomes" id="UP000660247">
    <property type="component" value="Unassembled WGS sequence"/>
</dbReference>
<dbReference type="EMBL" id="WEIS01054344">
    <property type="protein sequence ID" value="NWI67091.1"/>
    <property type="molecule type" value="Genomic_DNA"/>
</dbReference>
<evidence type="ECO:0000313" key="12">
    <source>
        <dbReference type="Proteomes" id="UP000660247"/>
    </source>
</evidence>
<comment type="function">
    <text evidence="6">Pseudouridine synthase that catalyzes pseudouridylation of mRNAs.</text>
</comment>
<dbReference type="FunFam" id="3.30.2350.10:FF:000010">
    <property type="entry name" value="RNA pseudouridine synthase domain-containing 2"/>
    <property type="match status" value="1"/>
</dbReference>
<keyword evidence="12" id="KW-1185">Reference proteome</keyword>
<dbReference type="GO" id="GO:0000455">
    <property type="term" value="P:enzyme-directed rRNA pseudouridine synthesis"/>
    <property type="evidence" value="ECO:0007669"/>
    <property type="project" value="TreeGrafter"/>
</dbReference>
<dbReference type="AlphaFoldDB" id="A0A851D9L7"/>
<feature type="region of interest" description="Disordered" evidence="9">
    <location>
        <begin position="239"/>
        <end position="277"/>
    </location>
</feature>
<feature type="domain" description="Pseudouridine synthase RsuA/RluA-like" evidence="10">
    <location>
        <begin position="32"/>
        <end position="177"/>
    </location>
</feature>
<dbReference type="InterPro" id="IPR006145">
    <property type="entry name" value="PsdUridine_synth_RsuA/RluA"/>
</dbReference>
<accession>A0A851D9L7</accession>
<evidence type="ECO:0000313" key="11">
    <source>
        <dbReference type="EMBL" id="NWI67091.1"/>
    </source>
</evidence>
<comment type="catalytic activity">
    <reaction evidence="1">
        <text>a uridine in mRNA = a pseudouridine in mRNA</text>
        <dbReference type="Rhea" id="RHEA:56644"/>
        <dbReference type="Rhea" id="RHEA-COMP:14658"/>
        <dbReference type="Rhea" id="RHEA-COMP:14659"/>
        <dbReference type="ChEBI" id="CHEBI:65314"/>
        <dbReference type="ChEBI" id="CHEBI:65315"/>
    </reaction>
</comment>
<evidence type="ECO:0000256" key="7">
    <source>
        <dbReference type="PIRSR" id="PIRSR606225-1"/>
    </source>
</evidence>
<dbReference type="GO" id="GO:0003723">
    <property type="term" value="F:RNA binding"/>
    <property type="evidence" value="ECO:0007669"/>
    <property type="project" value="InterPro"/>
</dbReference>
<keyword evidence="3" id="KW-0597">Phosphoprotein</keyword>
<sequence>LQNNDFLRNTVHRHEPPVTAQPIRILVEDDEVVVVDKPSSLPVHPCGRFRHNTVIFILGKEHDLKELHTIHRLDRMTSGVLMFAKTVEVSKRIDEQVRERQLEKEYVCRVAGEFPEGEVVCEEPILVVSYKVGVCRVDPKGKPCQTVFQRLSYNGSTSVVKCLPRTGRTHQIRVHLQYLGHPIVNDPIYNMSAWGPERGKGGRIDKTDEELLKALVEEHRSKQSLDVLGISEEDLDACARDEDCGGSSDGANPARADSDAEDPERNDPAACPLNSDTNLETLEKNKEFGSCENQDGQTGANPDEKDPLCVECKITRRDPSPQELVMYLHALRYKGAGFEYCSKMPEWAREDWTE</sequence>
<evidence type="ECO:0000256" key="5">
    <source>
        <dbReference type="ARBA" id="ARBA00023235"/>
    </source>
</evidence>
<dbReference type="SUPFAM" id="SSF55120">
    <property type="entry name" value="Pseudouridine synthase"/>
    <property type="match status" value="1"/>
</dbReference>
<proteinExistence type="inferred from homology"/>
<feature type="non-terminal residue" evidence="11">
    <location>
        <position position="354"/>
    </location>
</feature>
<dbReference type="InterPro" id="IPR020103">
    <property type="entry name" value="PsdUridine_synth_cat_dom_sf"/>
</dbReference>
<evidence type="ECO:0000256" key="2">
    <source>
        <dbReference type="ARBA" id="ARBA00010876"/>
    </source>
</evidence>